<dbReference type="InterPro" id="IPR050107">
    <property type="entry name" value="ABC_carbohydrate_import_ATPase"/>
</dbReference>
<evidence type="ECO:0000256" key="6">
    <source>
        <dbReference type="ARBA" id="ARBA00022741"/>
    </source>
</evidence>
<dbReference type="PANTHER" id="PTHR43790:SF9">
    <property type="entry name" value="GALACTOFURANOSE TRANSPORTER ATP-BINDING PROTEIN YTFR"/>
    <property type="match status" value="1"/>
</dbReference>
<dbReference type="SUPFAM" id="SSF52540">
    <property type="entry name" value="P-loop containing nucleoside triphosphate hydrolases"/>
    <property type="match status" value="2"/>
</dbReference>
<dbReference type="Gene3D" id="3.40.50.300">
    <property type="entry name" value="P-loop containing nucleotide triphosphate hydrolases"/>
    <property type="match status" value="2"/>
</dbReference>
<dbReference type="InterPro" id="IPR017871">
    <property type="entry name" value="ABC_transporter-like_CS"/>
</dbReference>
<comment type="subcellular location">
    <subcellularLocation>
        <location evidence="1">Cell membrane</location>
        <topology evidence="1">Peripheral membrane protein</topology>
    </subcellularLocation>
</comment>
<proteinExistence type="predicted"/>
<evidence type="ECO:0000256" key="4">
    <source>
        <dbReference type="ARBA" id="ARBA00022597"/>
    </source>
</evidence>
<organism evidence="11 12">
    <name type="scientific">Novipirellula herctigrandis</name>
    <dbReference type="NCBI Taxonomy" id="2527986"/>
    <lineage>
        <taxon>Bacteria</taxon>
        <taxon>Pseudomonadati</taxon>
        <taxon>Planctomycetota</taxon>
        <taxon>Planctomycetia</taxon>
        <taxon>Pirellulales</taxon>
        <taxon>Pirellulaceae</taxon>
        <taxon>Novipirellula</taxon>
    </lineage>
</organism>
<evidence type="ECO:0000256" key="5">
    <source>
        <dbReference type="ARBA" id="ARBA00022737"/>
    </source>
</evidence>
<dbReference type="GO" id="GO:0005886">
    <property type="term" value="C:plasma membrane"/>
    <property type="evidence" value="ECO:0007669"/>
    <property type="project" value="UniProtKB-SubCell"/>
</dbReference>
<dbReference type="Proteomes" id="UP000315010">
    <property type="component" value="Unassembled WGS sequence"/>
</dbReference>
<evidence type="ECO:0000313" key="12">
    <source>
        <dbReference type="Proteomes" id="UP000315010"/>
    </source>
</evidence>
<evidence type="ECO:0000256" key="9">
    <source>
        <dbReference type="ARBA" id="ARBA00023136"/>
    </source>
</evidence>
<keyword evidence="12" id="KW-1185">Reference proteome</keyword>
<dbReference type="EC" id="3.6.3.17" evidence="11"/>
<gene>
    <name evidence="11" type="primary">mglA</name>
    <name evidence="11" type="ORF">CA13_34100</name>
</gene>
<keyword evidence="6" id="KW-0547">Nucleotide-binding</keyword>
<dbReference type="FunFam" id="3.40.50.300:FF:000127">
    <property type="entry name" value="Ribose import ATP-binding protein RbsA"/>
    <property type="match status" value="1"/>
</dbReference>
<dbReference type="InterPro" id="IPR003439">
    <property type="entry name" value="ABC_transporter-like_ATP-bd"/>
</dbReference>
<feature type="domain" description="ABC transporter" evidence="10">
    <location>
        <begin position="11"/>
        <end position="246"/>
    </location>
</feature>
<dbReference type="EMBL" id="SJPJ01000001">
    <property type="protein sequence ID" value="TWT81955.1"/>
    <property type="molecule type" value="Genomic_DNA"/>
</dbReference>
<keyword evidence="11" id="KW-0378">Hydrolase</keyword>
<accession>A0A5C5Z416</accession>
<dbReference type="PANTHER" id="PTHR43790">
    <property type="entry name" value="CARBOHYDRATE TRANSPORT ATP-BINDING PROTEIN MG119-RELATED"/>
    <property type="match status" value="1"/>
</dbReference>
<keyword evidence="8" id="KW-1278">Translocase</keyword>
<evidence type="ECO:0000313" key="11">
    <source>
        <dbReference type="EMBL" id="TWT81955.1"/>
    </source>
</evidence>
<dbReference type="SMART" id="SM00382">
    <property type="entry name" value="AAA"/>
    <property type="match status" value="2"/>
</dbReference>
<dbReference type="GO" id="GO:0016887">
    <property type="term" value="F:ATP hydrolysis activity"/>
    <property type="evidence" value="ECO:0007669"/>
    <property type="project" value="InterPro"/>
</dbReference>
<dbReference type="RefSeq" id="WP_146398163.1">
    <property type="nucleotide sequence ID" value="NZ_SJPJ01000001.1"/>
</dbReference>
<evidence type="ECO:0000259" key="10">
    <source>
        <dbReference type="PROSITE" id="PS50893"/>
    </source>
</evidence>
<dbReference type="GO" id="GO:0005524">
    <property type="term" value="F:ATP binding"/>
    <property type="evidence" value="ECO:0007669"/>
    <property type="project" value="UniProtKB-KW"/>
</dbReference>
<keyword evidence="4" id="KW-0762">Sugar transport</keyword>
<evidence type="ECO:0000256" key="3">
    <source>
        <dbReference type="ARBA" id="ARBA00022475"/>
    </source>
</evidence>
<keyword evidence="2" id="KW-0813">Transport</keyword>
<dbReference type="InterPro" id="IPR003593">
    <property type="entry name" value="AAA+_ATPase"/>
</dbReference>
<dbReference type="Pfam" id="PF00005">
    <property type="entry name" value="ABC_tran"/>
    <property type="match status" value="2"/>
</dbReference>
<dbReference type="CDD" id="cd03216">
    <property type="entry name" value="ABC_Carb_Monos_I"/>
    <property type="match status" value="1"/>
</dbReference>
<keyword evidence="9" id="KW-0472">Membrane</keyword>
<keyword evidence="7 11" id="KW-0067">ATP-binding</keyword>
<evidence type="ECO:0000256" key="8">
    <source>
        <dbReference type="ARBA" id="ARBA00022967"/>
    </source>
</evidence>
<keyword evidence="3" id="KW-1003">Cell membrane</keyword>
<comment type="caution">
    <text evidence="11">The sequence shown here is derived from an EMBL/GenBank/DDBJ whole genome shotgun (WGS) entry which is preliminary data.</text>
</comment>
<feature type="domain" description="ABC transporter" evidence="10">
    <location>
        <begin position="255"/>
        <end position="508"/>
    </location>
</feature>
<sequence>MDETSTPTALLVMQGISKTFPGVRALSDVDFEVRSGEVHALMGENGAGKSTLIKVLTGVHRRDSGSMTLDQHDISPQAPIEAERLGISTVYQEVNLIPQLSVAENIMLGRQSTTAGWISWKAIRQRAQQAVDRVDLSVDIDCELRRCSTAVQQMVAIARAVDLDAKLLVLDEPTSSLDTKEVEELFKVLLRLRESNIGIVLVTHFLNQVYRIADRITVLRNGQRVGTYATEQLPRIELVGKMLGKAPQEVAEIESRTATVSDTTPSSEKMLEVSQLGRKGTVEPFDLDICRGEVVGLAGLLGSGRTEAVRLLFGLDRATTGKLKVDGKRIDKPTPRKAIRAGVAFCPEDRKREGVILDLSVRENIMLALQASRGLSDALSYKQQLELSQHYIDALKIKTPSTETPVGNLSGGNQQKVLLARWLAMNPKVMILDEPTRGIDVGAKAEMETLIESLRKRGMAVVLISSELEEMARTCQRVSVMRDRMKVGELANEDVTDQKMMEMIAQHHDD</sequence>
<name>A0A5C5Z416_9BACT</name>
<evidence type="ECO:0000256" key="2">
    <source>
        <dbReference type="ARBA" id="ARBA00022448"/>
    </source>
</evidence>
<dbReference type="AlphaFoldDB" id="A0A5C5Z416"/>
<dbReference type="OrthoDB" id="9771863at2"/>
<reference evidence="11 12" key="1">
    <citation type="submission" date="2019-02" db="EMBL/GenBank/DDBJ databases">
        <title>Deep-cultivation of Planctomycetes and their phenomic and genomic characterization uncovers novel biology.</title>
        <authorList>
            <person name="Wiegand S."/>
            <person name="Jogler M."/>
            <person name="Boedeker C."/>
            <person name="Pinto D."/>
            <person name="Vollmers J."/>
            <person name="Rivas-Marin E."/>
            <person name="Kohn T."/>
            <person name="Peeters S.H."/>
            <person name="Heuer A."/>
            <person name="Rast P."/>
            <person name="Oberbeckmann S."/>
            <person name="Bunk B."/>
            <person name="Jeske O."/>
            <person name="Meyerdierks A."/>
            <person name="Storesund J.E."/>
            <person name="Kallscheuer N."/>
            <person name="Luecker S."/>
            <person name="Lage O.M."/>
            <person name="Pohl T."/>
            <person name="Merkel B.J."/>
            <person name="Hornburger P."/>
            <person name="Mueller R.-W."/>
            <person name="Bruemmer F."/>
            <person name="Labrenz M."/>
            <person name="Spormann A.M."/>
            <person name="Op Den Camp H."/>
            <person name="Overmann J."/>
            <person name="Amann R."/>
            <person name="Jetten M.S.M."/>
            <person name="Mascher T."/>
            <person name="Medema M.H."/>
            <person name="Devos D.P."/>
            <person name="Kaster A.-K."/>
            <person name="Ovreas L."/>
            <person name="Rohde M."/>
            <person name="Galperin M.Y."/>
            <person name="Jogler C."/>
        </authorList>
    </citation>
    <scope>NUCLEOTIDE SEQUENCE [LARGE SCALE GENOMIC DNA]</scope>
    <source>
        <strain evidence="11 12">CA13</strain>
    </source>
</reference>
<keyword evidence="5" id="KW-0677">Repeat</keyword>
<dbReference type="PROSITE" id="PS50893">
    <property type="entry name" value="ABC_TRANSPORTER_2"/>
    <property type="match status" value="2"/>
</dbReference>
<dbReference type="InterPro" id="IPR027417">
    <property type="entry name" value="P-loop_NTPase"/>
</dbReference>
<dbReference type="PROSITE" id="PS00211">
    <property type="entry name" value="ABC_TRANSPORTER_1"/>
    <property type="match status" value="1"/>
</dbReference>
<dbReference type="CDD" id="cd03215">
    <property type="entry name" value="ABC_Carb_Monos_II"/>
    <property type="match status" value="1"/>
</dbReference>
<protein>
    <submittedName>
        <fullName evidence="11">Galactose/methyl galactoside import ATP-binding protein MglA</fullName>
        <ecNumber evidence="11">3.6.3.17</ecNumber>
    </submittedName>
</protein>
<evidence type="ECO:0000256" key="1">
    <source>
        <dbReference type="ARBA" id="ARBA00004202"/>
    </source>
</evidence>
<evidence type="ECO:0000256" key="7">
    <source>
        <dbReference type="ARBA" id="ARBA00022840"/>
    </source>
</evidence>